<accession>A0A1H2ENX7</accession>
<evidence type="ECO:0000313" key="2">
    <source>
        <dbReference type="EMBL" id="SDT96872.1"/>
    </source>
</evidence>
<keyword evidence="1" id="KW-0812">Transmembrane</keyword>
<evidence type="ECO:0000256" key="1">
    <source>
        <dbReference type="SAM" id="Phobius"/>
    </source>
</evidence>
<dbReference type="EMBL" id="FNLL01000003">
    <property type="protein sequence ID" value="SDT96872.1"/>
    <property type="molecule type" value="Genomic_DNA"/>
</dbReference>
<keyword evidence="1" id="KW-0472">Membrane</keyword>
<proteinExistence type="predicted"/>
<protein>
    <submittedName>
        <fullName evidence="2">Uncharacterized protein</fullName>
    </submittedName>
</protein>
<feature type="transmembrane region" description="Helical" evidence="1">
    <location>
        <begin position="41"/>
        <end position="62"/>
    </location>
</feature>
<sequence>MDFGSIAETVNDSIEKICRTDKYINSSRDLEDILDLRGADWYIFLFVLFGILICVGLTNYLIDPYGWHGTDILKAQRIDSRTRVEKMLRNQWNKPDVMLFGSSRSMSLKPNFGKESIGVNAALFAGAIEDHYCILRYSVESLSFPLRFAVIGLEPDLFLSTHPIDPMLIKNKRLGRYLEKKNISIIQAFFKQPGYVDEVASLLSFTTSKNSCKIIFGFLMDHFDPKGAITDIKQISSSGLTGYLLEIIKKKKDSMTARLRQYKKLYSGAVAIDADRLRYLYRFADYAKKNSIAVVAFYPGYSRGFWNEMINIDAFIKSNQKLDQEMMKLKKLYGWRLIDFRPGKFKGSELQFFDGVHPTKQTTLIIEKIISNKVINDL</sequence>
<dbReference type="Proteomes" id="UP000199608">
    <property type="component" value="Unassembled WGS sequence"/>
</dbReference>
<gene>
    <name evidence="2" type="ORF">SAMN04487931_103263</name>
</gene>
<keyword evidence="3" id="KW-1185">Reference proteome</keyword>
<evidence type="ECO:0000313" key="3">
    <source>
        <dbReference type="Proteomes" id="UP000199608"/>
    </source>
</evidence>
<reference evidence="3" key="1">
    <citation type="submission" date="2016-10" db="EMBL/GenBank/DDBJ databases">
        <authorList>
            <person name="Varghese N."/>
            <person name="Submissions S."/>
        </authorList>
    </citation>
    <scope>NUCLEOTIDE SEQUENCE [LARGE SCALE GENOMIC DNA]</scope>
    <source>
        <strain evidence="3">DSM 3384</strain>
    </source>
</reference>
<dbReference type="AlphaFoldDB" id="A0A1H2ENX7"/>
<name>A0A1H2ENX7_9BACT</name>
<organism evidence="2 3">
    <name type="scientific">Desulfobacula phenolica</name>
    <dbReference type="NCBI Taxonomy" id="90732"/>
    <lineage>
        <taxon>Bacteria</taxon>
        <taxon>Pseudomonadati</taxon>
        <taxon>Thermodesulfobacteriota</taxon>
        <taxon>Desulfobacteria</taxon>
        <taxon>Desulfobacterales</taxon>
        <taxon>Desulfobacteraceae</taxon>
        <taxon>Desulfobacula</taxon>
    </lineage>
</organism>
<keyword evidence="1" id="KW-1133">Transmembrane helix</keyword>